<dbReference type="Proteomes" id="UP000199230">
    <property type="component" value="Unassembled WGS sequence"/>
</dbReference>
<dbReference type="PROSITE" id="PS51462">
    <property type="entry name" value="NUDIX"/>
    <property type="match status" value="1"/>
</dbReference>
<name>A0A1H3MXF5_9FIRM</name>
<dbReference type="GO" id="GO:0016787">
    <property type="term" value="F:hydrolase activity"/>
    <property type="evidence" value="ECO:0007669"/>
    <property type="project" value="UniProtKB-KW"/>
</dbReference>
<evidence type="ECO:0000256" key="2">
    <source>
        <dbReference type="ARBA" id="ARBA00022801"/>
    </source>
</evidence>
<dbReference type="InterPro" id="IPR000086">
    <property type="entry name" value="NUDIX_hydrolase_dom"/>
</dbReference>
<organism evidence="4 5">
    <name type="scientific">Tindallia californiensis</name>
    <dbReference type="NCBI Taxonomy" id="159292"/>
    <lineage>
        <taxon>Bacteria</taxon>
        <taxon>Bacillati</taxon>
        <taxon>Bacillota</taxon>
        <taxon>Clostridia</taxon>
        <taxon>Peptostreptococcales</taxon>
        <taxon>Tindalliaceae</taxon>
        <taxon>Tindallia</taxon>
    </lineage>
</organism>
<dbReference type="InterPro" id="IPR015797">
    <property type="entry name" value="NUDIX_hydrolase-like_dom_sf"/>
</dbReference>
<dbReference type="InterPro" id="IPR020084">
    <property type="entry name" value="NUDIX_hydrolase_CS"/>
</dbReference>
<evidence type="ECO:0000256" key="1">
    <source>
        <dbReference type="ARBA" id="ARBA00001946"/>
    </source>
</evidence>
<dbReference type="Pfam" id="PF00293">
    <property type="entry name" value="NUDIX"/>
    <property type="match status" value="1"/>
</dbReference>
<evidence type="ECO:0000313" key="5">
    <source>
        <dbReference type="Proteomes" id="UP000199230"/>
    </source>
</evidence>
<comment type="cofactor">
    <cofactor evidence="1">
        <name>Mg(2+)</name>
        <dbReference type="ChEBI" id="CHEBI:18420"/>
    </cofactor>
</comment>
<dbReference type="OrthoDB" id="511483at2"/>
<reference evidence="4 5" key="1">
    <citation type="submission" date="2016-10" db="EMBL/GenBank/DDBJ databases">
        <authorList>
            <person name="de Groot N.N."/>
        </authorList>
    </citation>
    <scope>NUCLEOTIDE SEQUENCE [LARGE SCALE GENOMIC DNA]</scope>
    <source>
        <strain evidence="4 5">APO</strain>
    </source>
</reference>
<proteinExistence type="predicted"/>
<gene>
    <name evidence="4" type="ORF">SAMN05192546_104307</name>
</gene>
<evidence type="ECO:0000259" key="3">
    <source>
        <dbReference type="PROSITE" id="PS51462"/>
    </source>
</evidence>
<dbReference type="EMBL" id="FNPV01000004">
    <property type="protein sequence ID" value="SDY80925.1"/>
    <property type="molecule type" value="Genomic_DNA"/>
</dbReference>
<dbReference type="SUPFAM" id="SSF55811">
    <property type="entry name" value="Nudix"/>
    <property type="match status" value="1"/>
</dbReference>
<dbReference type="PANTHER" id="PTHR43046">
    <property type="entry name" value="GDP-MANNOSE MANNOSYL HYDROLASE"/>
    <property type="match status" value="1"/>
</dbReference>
<evidence type="ECO:0000313" key="4">
    <source>
        <dbReference type="EMBL" id="SDY80925.1"/>
    </source>
</evidence>
<dbReference type="PROSITE" id="PS00893">
    <property type="entry name" value="NUDIX_BOX"/>
    <property type="match status" value="1"/>
</dbReference>
<keyword evidence="2" id="KW-0378">Hydrolase</keyword>
<feature type="domain" description="Nudix hydrolase" evidence="3">
    <location>
        <begin position="9"/>
        <end position="149"/>
    </location>
</feature>
<accession>A0A1H3MXF5</accession>
<sequence length="169" mass="19973">MRRWQPQMLFRVRSSALIINKYDEILLVFHDDSITGEKWLMPPGGGLEAGENALEALVREVKEECGITCCPKELLYVREYVSDNAKLHHMGLFFRANPLNDEETIRIGYDPELENQIIKDCRYYSYEELQRVEVPIYPEILKKQFWNDLASGFMQHQIYLGQQRDKEKK</sequence>
<protein>
    <submittedName>
        <fullName evidence="4">ADP-ribose pyrophosphatase YjhB, NUDIX family</fullName>
    </submittedName>
</protein>
<dbReference type="PANTHER" id="PTHR43046:SF14">
    <property type="entry name" value="MUTT_NUDIX FAMILY PROTEIN"/>
    <property type="match status" value="1"/>
</dbReference>
<dbReference type="Gene3D" id="3.90.79.10">
    <property type="entry name" value="Nucleoside Triphosphate Pyrophosphohydrolase"/>
    <property type="match status" value="1"/>
</dbReference>
<dbReference type="STRING" id="159292.SAMN05192546_104307"/>
<dbReference type="RefSeq" id="WP_093312923.1">
    <property type="nucleotide sequence ID" value="NZ_FNPV01000004.1"/>
</dbReference>
<dbReference type="AlphaFoldDB" id="A0A1H3MXF5"/>
<keyword evidence="5" id="KW-1185">Reference proteome</keyword>